<evidence type="ECO:0000313" key="2">
    <source>
        <dbReference type="Proteomes" id="UP000051096"/>
    </source>
</evidence>
<reference evidence="1 2" key="1">
    <citation type="journal article" date="2015" name="Microbiome">
        <title>Genomic resolution of linkages in carbon, nitrogen, and sulfur cycling among widespread estuary sediment bacteria.</title>
        <authorList>
            <person name="Baker B.J."/>
            <person name="Lazar C.S."/>
            <person name="Teske A.P."/>
            <person name="Dick G.J."/>
        </authorList>
    </citation>
    <scope>NUCLEOTIDE SEQUENCE [LARGE SCALE GENOMIC DNA]</scope>
    <source>
        <strain evidence="1">SM23_60</strain>
    </source>
</reference>
<comment type="caution">
    <text evidence="1">The sequence shown here is derived from an EMBL/GenBank/DDBJ whole genome shotgun (WGS) entry which is preliminary data.</text>
</comment>
<organism evidence="1 2">
    <name type="scientific">candidate division WOR_3 bacterium SM23_60</name>
    <dbReference type="NCBI Taxonomy" id="1703780"/>
    <lineage>
        <taxon>Bacteria</taxon>
        <taxon>Bacteria division WOR-3</taxon>
    </lineage>
</organism>
<dbReference type="AlphaFoldDB" id="A0A0S8GAR8"/>
<gene>
    <name evidence="1" type="ORF">AMJ87_09380</name>
</gene>
<accession>A0A0S8GAR8</accession>
<proteinExistence type="predicted"/>
<name>A0A0S8GAR8_UNCW3</name>
<protein>
    <recommendedName>
        <fullName evidence="3">PFL domain-containing protein</fullName>
    </recommendedName>
</protein>
<evidence type="ECO:0000313" key="1">
    <source>
        <dbReference type="EMBL" id="KPK70118.1"/>
    </source>
</evidence>
<dbReference type="Proteomes" id="UP000051096">
    <property type="component" value="Unassembled WGS sequence"/>
</dbReference>
<sequence length="71" mass="8305">MIDKETQKQILANMDEAAKQAIEEFETLPDETKKIAAVWVRKWYLKAGYKRLGRYLVKYAKELEKKEKAGA</sequence>
<evidence type="ECO:0008006" key="3">
    <source>
        <dbReference type="Google" id="ProtNLM"/>
    </source>
</evidence>
<dbReference type="EMBL" id="LJUO01000101">
    <property type="protein sequence ID" value="KPK70118.1"/>
    <property type="molecule type" value="Genomic_DNA"/>
</dbReference>